<evidence type="ECO:0000256" key="1">
    <source>
        <dbReference type="ARBA" id="ARBA00004429"/>
    </source>
</evidence>
<dbReference type="InterPro" id="IPR004090">
    <property type="entry name" value="Chemotax_Me-accpt_rcpt"/>
</dbReference>
<keyword evidence="11" id="KW-0175">Coiled coil</keyword>
<dbReference type="Proteomes" id="UP000032233">
    <property type="component" value="Unassembled WGS sequence"/>
</dbReference>
<dbReference type="Pfam" id="PF00015">
    <property type="entry name" value="MCPsignal"/>
    <property type="match status" value="1"/>
</dbReference>
<comment type="caution">
    <text evidence="15">The sequence shown here is derived from an EMBL/GenBank/DDBJ whole genome shotgun (WGS) entry which is preliminary data.</text>
</comment>
<evidence type="ECO:0000313" key="15">
    <source>
        <dbReference type="EMBL" id="KIX14994.1"/>
    </source>
</evidence>
<keyword evidence="16" id="KW-1185">Reference proteome</keyword>
<evidence type="ECO:0000313" key="16">
    <source>
        <dbReference type="Proteomes" id="UP000032233"/>
    </source>
</evidence>
<dbReference type="STRING" id="1429043.X474_05850"/>
<dbReference type="GO" id="GO:0005886">
    <property type="term" value="C:plasma membrane"/>
    <property type="evidence" value="ECO:0007669"/>
    <property type="project" value="UniProtKB-SubCell"/>
</dbReference>
<evidence type="ECO:0000256" key="9">
    <source>
        <dbReference type="ARBA" id="ARBA00029447"/>
    </source>
</evidence>
<feature type="region of interest" description="Disordered" evidence="12">
    <location>
        <begin position="625"/>
        <end position="656"/>
    </location>
</feature>
<evidence type="ECO:0000256" key="8">
    <source>
        <dbReference type="ARBA" id="ARBA00023224"/>
    </source>
</evidence>
<feature type="compositionally biased region" description="Acidic residues" evidence="12">
    <location>
        <begin position="646"/>
        <end position="656"/>
    </location>
</feature>
<dbReference type="SUPFAM" id="SSF58104">
    <property type="entry name" value="Methyl-accepting chemotaxis protein (MCP) signaling domain"/>
    <property type="match status" value="1"/>
</dbReference>
<dbReference type="InterPro" id="IPR004089">
    <property type="entry name" value="MCPsignal_dom"/>
</dbReference>
<evidence type="ECO:0000256" key="5">
    <source>
        <dbReference type="ARBA" id="ARBA00022692"/>
    </source>
</evidence>
<keyword evidence="8 10" id="KW-0807">Transducer</keyword>
<dbReference type="PATRIC" id="fig|1429043.3.peg.1243"/>
<reference evidence="15 16" key="1">
    <citation type="submission" date="2013-11" db="EMBL/GenBank/DDBJ databases">
        <title>Metagenomic analysis of a methanogenic consortium involved in long chain n-alkane degradation.</title>
        <authorList>
            <person name="Davidova I.A."/>
            <person name="Callaghan A.V."/>
            <person name="Wawrik B."/>
            <person name="Pruitt S."/>
            <person name="Marks C."/>
            <person name="Duncan K.E."/>
            <person name="Suflita J.M."/>
        </authorList>
    </citation>
    <scope>NUCLEOTIDE SEQUENCE [LARGE SCALE GENOMIC DNA]</scope>
    <source>
        <strain evidence="15 16">SPR</strain>
    </source>
</reference>
<dbReference type="GO" id="GO:0006935">
    <property type="term" value="P:chemotaxis"/>
    <property type="evidence" value="ECO:0007669"/>
    <property type="project" value="UniProtKB-KW"/>
</dbReference>
<dbReference type="SMART" id="SM00283">
    <property type="entry name" value="MA"/>
    <property type="match status" value="1"/>
</dbReference>
<feature type="domain" description="Methyl-accepting transducer" evidence="14">
    <location>
        <begin position="353"/>
        <end position="582"/>
    </location>
</feature>
<dbReference type="PROSITE" id="PS50111">
    <property type="entry name" value="CHEMOTAXIS_TRANSDUC_2"/>
    <property type="match status" value="1"/>
</dbReference>
<dbReference type="GO" id="GO:0007165">
    <property type="term" value="P:signal transduction"/>
    <property type="evidence" value="ECO:0007669"/>
    <property type="project" value="UniProtKB-KW"/>
</dbReference>
<sequence length="656" mass="70885">MKTNLKLGTKIAGSFALLILVFLGISGVTVYYLNQIKDESQKLAEYYLPSMSRAIEVENNLQEAFLAIRNYTFTMDSKYLVQGNAALDKTEKSLKTAQDSFSRFARLNELQSNGKKAAAALADFKKLLLETKSSNQAIAKGRKDQDIAQKVFVAKCLEYRNLQISELHKLIASLANEESMLARLSKITTLNDMIDQANAARVASYRAQSLRDPQLMQEVLASFDGLINMDQLLLSQANGRNEEQLVKSMIKGLNQYIAAVKVVVKGLEDIQQQDQARVPLEARLLNLARYGSTQGIQKAAKMAHNSDNSLESINNMAWISLACLLIFAVLLTTAITLAVTKPIQRVINGLNNGSDEVAQAAYQVSEASQTLAEGSGQQAASLEETAASLEEMASMTKQNADHAEQADLMMKEAGKVVDQAIQSMGQLKTAMDTIDTASSETSKIIKTIDEISFQTNLLALNAAVEAARAGEAGAGFAVVADEVRNLAMRAAEAARNTATLIDENLTNIAQGAELVKKTDKVLAGVEHHAGSVGGLISEISAASQEQAQGIDQVNRATTEMDKVTQQNSSGAEESAAAAEQMRSQADDLKMLILDLENLVKGGKNASQKFSQPKAEKPVVPARAKIIKGQTQKQTALPEKTGTSLPLDDDEFFADSE</sequence>
<dbReference type="GO" id="GO:0004888">
    <property type="term" value="F:transmembrane signaling receptor activity"/>
    <property type="evidence" value="ECO:0007669"/>
    <property type="project" value="InterPro"/>
</dbReference>
<accession>A0A0D2JA24</accession>
<evidence type="ECO:0000256" key="6">
    <source>
        <dbReference type="ARBA" id="ARBA00022989"/>
    </source>
</evidence>
<feature type="compositionally biased region" description="Low complexity" evidence="12">
    <location>
        <begin position="565"/>
        <end position="582"/>
    </location>
</feature>
<evidence type="ECO:0000256" key="7">
    <source>
        <dbReference type="ARBA" id="ARBA00023136"/>
    </source>
</evidence>
<comment type="subcellular location">
    <subcellularLocation>
        <location evidence="1">Cell inner membrane</location>
        <topology evidence="1">Multi-pass membrane protein</topology>
    </subcellularLocation>
</comment>
<organism evidence="15 16">
    <name type="scientific">Dethiosulfatarculus sandiegensis</name>
    <dbReference type="NCBI Taxonomy" id="1429043"/>
    <lineage>
        <taxon>Bacteria</taxon>
        <taxon>Pseudomonadati</taxon>
        <taxon>Thermodesulfobacteriota</taxon>
        <taxon>Desulfarculia</taxon>
        <taxon>Desulfarculales</taxon>
        <taxon>Desulfarculaceae</taxon>
        <taxon>Dethiosulfatarculus</taxon>
    </lineage>
</organism>
<dbReference type="Pfam" id="PF02203">
    <property type="entry name" value="TarH"/>
    <property type="match status" value="1"/>
</dbReference>
<name>A0A0D2JA24_9BACT</name>
<dbReference type="PRINTS" id="PR00260">
    <property type="entry name" value="CHEMTRNSDUCR"/>
</dbReference>
<keyword evidence="7 13" id="KW-0472">Membrane</keyword>
<dbReference type="AlphaFoldDB" id="A0A0D2JA24"/>
<proteinExistence type="inferred from homology"/>
<evidence type="ECO:0000256" key="13">
    <source>
        <dbReference type="SAM" id="Phobius"/>
    </source>
</evidence>
<gene>
    <name evidence="15" type="ORF">X474_05850</name>
</gene>
<evidence type="ECO:0000256" key="2">
    <source>
        <dbReference type="ARBA" id="ARBA00022475"/>
    </source>
</evidence>
<feature type="transmembrane region" description="Helical" evidence="13">
    <location>
        <begin position="12"/>
        <end position="33"/>
    </location>
</feature>
<dbReference type="Gene3D" id="1.10.287.950">
    <property type="entry name" value="Methyl-accepting chemotaxis protein"/>
    <property type="match status" value="1"/>
</dbReference>
<comment type="similarity">
    <text evidence="9">Belongs to the methyl-accepting chemotaxis (MCP) protein family.</text>
</comment>
<evidence type="ECO:0000256" key="4">
    <source>
        <dbReference type="ARBA" id="ARBA00022519"/>
    </source>
</evidence>
<evidence type="ECO:0000256" key="3">
    <source>
        <dbReference type="ARBA" id="ARBA00022500"/>
    </source>
</evidence>
<evidence type="ECO:0000259" key="14">
    <source>
        <dbReference type="PROSITE" id="PS50111"/>
    </source>
</evidence>
<evidence type="ECO:0000256" key="10">
    <source>
        <dbReference type="PROSITE-ProRule" id="PRU00284"/>
    </source>
</evidence>
<keyword evidence="6 13" id="KW-1133">Transmembrane helix</keyword>
<dbReference type="PANTHER" id="PTHR43531">
    <property type="entry name" value="PROTEIN ICFG"/>
    <property type="match status" value="1"/>
</dbReference>
<keyword evidence="2" id="KW-1003">Cell membrane</keyword>
<dbReference type="EMBL" id="AZAC01000005">
    <property type="protein sequence ID" value="KIX14994.1"/>
    <property type="molecule type" value="Genomic_DNA"/>
</dbReference>
<evidence type="ECO:0000256" key="11">
    <source>
        <dbReference type="SAM" id="Coils"/>
    </source>
</evidence>
<dbReference type="InParanoid" id="A0A0D2JA24"/>
<dbReference type="InterPro" id="IPR003122">
    <property type="entry name" value="Tar_rcpt_lig-bd"/>
</dbReference>
<keyword evidence="3" id="KW-0145">Chemotaxis</keyword>
<feature type="transmembrane region" description="Helical" evidence="13">
    <location>
        <begin position="316"/>
        <end position="339"/>
    </location>
</feature>
<evidence type="ECO:0000256" key="12">
    <source>
        <dbReference type="SAM" id="MobiDB-lite"/>
    </source>
</evidence>
<keyword evidence="5 13" id="KW-0812">Transmembrane</keyword>
<dbReference type="InterPro" id="IPR051310">
    <property type="entry name" value="MCP_chemotaxis"/>
</dbReference>
<keyword evidence="4" id="KW-0997">Cell inner membrane</keyword>
<feature type="coiled-coil region" evidence="11">
    <location>
        <begin position="379"/>
        <end position="406"/>
    </location>
</feature>
<protein>
    <submittedName>
        <fullName evidence="15">Methyl-accepting chemotaxis protein</fullName>
    </submittedName>
</protein>
<dbReference type="PANTHER" id="PTHR43531:SF11">
    <property type="entry name" value="METHYL-ACCEPTING CHEMOTAXIS PROTEIN 3"/>
    <property type="match status" value="1"/>
</dbReference>
<dbReference type="OrthoDB" id="5410204at2"/>
<feature type="region of interest" description="Disordered" evidence="12">
    <location>
        <begin position="559"/>
        <end position="582"/>
    </location>
</feature>
<dbReference type="RefSeq" id="WP_052514888.1">
    <property type="nucleotide sequence ID" value="NZ_AZAC01000005.1"/>
</dbReference>